<name>A0A382YSA9_9ZZZZ</name>
<dbReference type="AlphaFoldDB" id="A0A382YSA9"/>
<evidence type="ECO:0000313" key="1">
    <source>
        <dbReference type="EMBL" id="SVD85368.1"/>
    </source>
</evidence>
<dbReference type="InterPro" id="IPR036059">
    <property type="entry name" value="TldD/PmbA_sf"/>
</dbReference>
<dbReference type="EMBL" id="UINC01177622">
    <property type="protein sequence ID" value="SVD85368.1"/>
    <property type="molecule type" value="Genomic_DNA"/>
</dbReference>
<dbReference type="PANTHER" id="PTHR43666:SF1">
    <property type="entry name" value="CONSERVED PROTEIN"/>
    <property type="match status" value="1"/>
</dbReference>
<feature type="non-terminal residue" evidence="1">
    <location>
        <position position="236"/>
    </location>
</feature>
<accession>A0A382YSA9</accession>
<gene>
    <name evidence="1" type="ORF">METZ01_LOCUS438222</name>
</gene>
<organism evidence="1">
    <name type="scientific">marine metagenome</name>
    <dbReference type="NCBI Taxonomy" id="408172"/>
    <lineage>
        <taxon>unclassified sequences</taxon>
        <taxon>metagenomes</taxon>
        <taxon>ecological metagenomes</taxon>
    </lineage>
</organism>
<proteinExistence type="predicted"/>
<dbReference type="GO" id="GO:0008237">
    <property type="term" value="F:metallopeptidase activity"/>
    <property type="evidence" value="ECO:0007669"/>
    <property type="project" value="InterPro"/>
</dbReference>
<dbReference type="GO" id="GO:0006508">
    <property type="term" value="P:proteolysis"/>
    <property type="evidence" value="ECO:0007669"/>
    <property type="project" value="InterPro"/>
</dbReference>
<reference evidence="1" key="1">
    <citation type="submission" date="2018-05" db="EMBL/GenBank/DDBJ databases">
        <authorList>
            <person name="Lanie J.A."/>
            <person name="Ng W.-L."/>
            <person name="Kazmierczak K.M."/>
            <person name="Andrzejewski T.M."/>
            <person name="Davidsen T.M."/>
            <person name="Wayne K.J."/>
            <person name="Tettelin H."/>
            <person name="Glass J.I."/>
            <person name="Rusch D."/>
            <person name="Podicherti R."/>
            <person name="Tsui H.-C.T."/>
            <person name="Winkler M.E."/>
        </authorList>
    </citation>
    <scope>NUCLEOTIDE SEQUENCE</scope>
</reference>
<dbReference type="SUPFAM" id="SSF111283">
    <property type="entry name" value="Putative modulator of DNA gyrase, PmbA/TldD"/>
    <property type="match status" value="1"/>
</dbReference>
<protein>
    <submittedName>
        <fullName evidence="1">Uncharacterized protein</fullName>
    </submittedName>
</protein>
<sequence>METFFRNLSNKILGILKPNEDLMINFWGENSHFTRFNQSKVRQNGFVSDLTLSITLICNNRTCSASFSLSNNDNQDFQKALLYLESLRNDINQLPEDPFIVYPKEGQSSTQNNKGELLNIKDVVDILSPAIKNVDLSGIWASGNLFVGYSNSKGLTHWFSTESFSFDYSLITETEKMVKDTFAGTHFKLDSYNSLMQNSIMQLKMLESTPIKLNPGDYRTYIAPAGVSDLISMFSW</sequence>
<dbReference type="PANTHER" id="PTHR43666">
    <property type="entry name" value="TLDD PROTEIN"/>
    <property type="match status" value="1"/>
</dbReference>